<accession>A0A0A2IJ15</accession>
<protein>
    <submittedName>
        <fullName evidence="4">Aldo/keto reductase</fullName>
    </submittedName>
</protein>
<dbReference type="VEuPathDB" id="FungiDB:PEXP_053750"/>
<dbReference type="PhylomeDB" id="A0A0A2IJ15"/>
<dbReference type="InterPro" id="IPR050523">
    <property type="entry name" value="AKR_Detox_Biosynth"/>
</dbReference>
<reference evidence="4 5" key="1">
    <citation type="journal article" date="2015" name="Mol. Plant Microbe Interact.">
        <title>Genome, transcriptome, and functional analyses of Penicillium expansum provide new insights into secondary metabolism and pathogenicity.</title>
        <authorList>
            <person name="Ballester A.R."/>
            <person name="Marcet-Houben M."/>
            <person name="Levin E."/>
            <person name="Sela N."/>
            <person name="Selma-Lazaro C."/>
            <person name="Carmona L."/>
            <person name="Wisniewski M."/>
            <person name="Droby S."/>
            <person name="Gonzalez-Candelas L."/>
            <person name="Gabaldon T."/>
        </authorList>
    </citation>
    <scope>NUCLEOTIDE SEQUENCE [LARGE SCALE GENOMIC DNA]</scope>
    <source>
        <strain evidence="4 5">MD-8</strain>
    </source>
</reference>
<evidence type="ECO:0000259" key="3">
    <source>
        <dbReference type="Pfam" id="PF00248"/>
    </source>
</evidence>
<dbReference type="GO" id="GO:0016491">
    <property type="term" value="F:oxidoreductase activity"/>
    <property type="evidence" value="ECO:0007669"/>
    <property type="project" value="UniProtKB-KW"/>
</dbReference>
<comment type="caution">
    <text evidence="4">The sequence shown here is derived from an EMBL/GenBank/DDBJ whole genome shotgun (WGS) entry which is preliminary data.</text>
</comment>
<dbReference type="OrthoDB" id="48988at2759"/>
<dbReference type="HOGENOM" id="CLU_023205_1_1_1"/>
<sequence>MDVPKTAIPVILGSMTLGKTNKAHVRIDTIGGTNEMLDVFQKHKHTEIDTARTYGAGSTEEYLANAKWQDRGLLIDTKLYPTKRGDLTWITSEQWTHEPWDVRAGLMTSLKALQAESVEMFYLHAPDREVPIEKTLAEVDALHREGYFRRFGISNFQSWEVSKICEICERHGYIKPSVYQGMYNAFQRSVEAELVPCLRHYKIGLYAFQPLAAGFLTSRYQRNQNTEDYEVGSRFDPRESRNLFYHRRYLNSRYFDAIELLRPLAKKHGLTEAECGLRWMAHHSVMKRELKDGVIIGASSSSQLEQNLLDLEKGPLPDEIVEALDAGWKGIAGTYAYWH</sequence>
<gene>
    <name evidence="4" type="ORF">PEX2_088370</name>
</gene>
<dbReference type="Gene3D" id="3.20.20.100">
    <property type="entry name" value="NADP-dependent oxidoreductase domain"/>
    <property type="match status" value="1"/>
</dbReference>
<dbReference type="RefSeq" id="XP_016601712.1">
    <property type="nucleotide sequence ID" value="XM_016746107.1"/>
</dbReference>
<keyword evidence="5" id="KW-1185">Reference proteome</keyword>
<dbReference type="PANTHER" id="PTHR43364:SF4">
    <property type="entry name" value="NAD(P)-LINKED OXIDOREDUCTASE SUPERFAMILY PROTEIN"/>
    <property type="match status" value="1"/>
</dbReference>
<feature type="domain" description="NADP-dependent oxidoreductase" evidence="3">
    <location>
        <begin position="10"/>
        <end position="326"/>
    </location>
</feature>
<name>A0A0A2IJ15_PENEN</name>
<dbReference type="SUPFAM" id="SSF51430">
    <property type="entry name" value="NAD(P)-linked oxidoreductase"/>
    <property type="match status" value="1"/>
</dbReference>
<evidence type="ECO:0000256" key="2">
    <source>
        <dbReference type="ARBA" id="ARBA00038157"/>
    </source>
</evidence>
<proteinExistence type="inferred from homology"/>
<dbReference type="InterPro" id="IPR023210">
    <property type="entry name" value="NADP_OxRdtase_dom"/>
</dbReference>
<dbReference type="Proteomes" id="UP000030143">
    <property type="component" value="Unassembled WGS sequence"/>
</dbReference>
<dbReference type="CDD" id="cd19075">
    <property type="entry name" value="AKR_AKR7A1-5"/>
    <property type="match status" value="1"/>
</dbReference>
<organism evidence="4 5">
    <name type="scientific">Penicillium expansum</name>
    <name type="common">Blue mold rot fungus</name>
    <dbReference type="NCBI Taxonomy" id="27334"/>
    <lineage>
        <taxon>Eukaryota</taxon>
        <taxon>Fungi</taxon>
        <taxon>Dikarya</taxon>
        <taxon>Ascomycota</taxon>
        <taxon>Pezizomycotina</taxon>
        <taxon>Eurotiomycetes</taxon>
        <taxon>Eurotiomycetidae</taxon>
        <taxon>Eurotiales</taxon>
        <taxon>Aspergillaceae</taxon>
        <taxon>Penicillium</taxon>
    </lineage>
</organism>
<evidence type="ECO:0000313" key="4">
    <source>
        <dbReference type="EMBL" id="KGO60655.1"/>
    </source>
</evidence>
<comment type="similarity">
    <text evidence="2">Belongs to the aldo/keto reductase family. Aldo/keto reductase 2 subfamily.</text>
</comment>
<evidence type="ECO:0000256" key="1">
    <source>
        <dbReference type="ARBA" id="ARBA00023002"/>
    </source>
</evidence>
<dbReference type="STRING" id="27334.A0A0A2IJ15"/>
<dbReference type="PANTHER" id="PTHR43364">
    <property type="entry name" value="NADH-SPECIFIC METHYLGLYOXAL REDUCTASE-RELATED"/>
    <property type="match status" value="1"/>
</dbReference>
<evidence type="ECO:0000313" key="5">
    <source>
        <dbReference type="Proteomes" id="UP000030143"/>
    </source>
</evidence>
<keyword evidence="1" id="KW-0560">Oxidoreductase</keyword>
<dbReference type="Pfam" id="PF00248">
    <property type="entry name" value="Aldo_ket_red"/>
    <property type="match status" value="1"/>
</dbReference>
<dbReference type="InterPro" id="IPR036812">
    <property type="entry name" value="NAD(P)_OxRdtase_dom_sf"/>
</dbReference>
<dbReference type="AlphaFoldDB" id="A0A0A2IJ15"/>
<dbReference type="GeneID" id="27681527"/>
<dbReference type="EMBL" id="JQFZ01000070">
    <property type="protein sequence ID" value="KGO60655.1"/>
    <property type="molecule type" value="Genomic_DNA"/>
</dbReference>